<reference evidence="2 3" key="1">
    <citation type="submission" date="2014-04" db="EMBL/GenBank/DDBJ databases">
        <title>Evolutionary Origins and Diversification of the Mycorrhizal Mutualists.</title>
        <authorList>
            <consortium name="DOE Joint Genome Institute"/>
            <consortium name="Mycorrhizal Genomics Consortium"/>
            <person name="Kohler A."/>
            <person name="Kuo A."/>
            <person name="Nagy L.G."/>
            <person name="Floudas D."/>
            <person name="Copeland A."/>
            <person name="Barry K.W."/>
            <person name="Cichocki N."/>
            <person name="Veneault-Fourrey C."/>
            <person name="LaButti K."/>
            <person name="Lindquist E.A."/>
            <person name="Lipzen A."/>
            <person name="Lundell T."/>
            <person name="Morin E."/>
            <person name="Murat C."/>
            <person name="Riley R."/>
            <person name="Ohm R."/>
            <person name="Sun H."/>
            <person name="Tunlid A."/>
            <person name="Henrissat B."/>
            <person name="Grigoriev I.V."/>
            <person name="Hibbett D.S."/>
            <person name="Martin F."/>
        </authorList>
    </citation>
    <scope>NUCLEOTIDE SEQUENCE [LARGE SCALE GENOMIC DNA]</scope>
    <source>
        <strain evidence="2 3">Koide BX008</strain>
    </source>
</reference>
<evidence type="ECO:0000313" key="2">
    <source>
        <dbReference type="EMBL" id="KIL55789.1"/>
    </source>
</evidence>
<protein>
    <recommendedName>
        <fullName evidence="1">DUF4140 domain-containing protein</fullName>
    </recommendedName>
</protein>
<dbReference type="OrthoDB" id="10068793at2759"/>
<dbReference type="Pfam" id="PF13600">
    <property type="entry name" value="DUF4140"/>
    <property type="match status" value="1"/>
</dbReference>
<gene>
    <name evidence="2" type="ORF">M378DRAFT_45643</name>
</gene>
<dbReference type="Proteomes" id="UP000054549">
    <property type="component" value="Unassembled WGS sequence"/>
</dbReference>
<organism evidence="2 3">
    <name type="scientific">Amanita muscaria (strain Koide BX008)</name>
    <dbReference type="NCBI Taxonomy" id="946122"/>
    <lineage>
        <taxon>Eukaryota</taxon>
        <taxon>Fungi</taxon>
        <taxon>Dikarya</taxon>
        <taxon>Basidiomycota</taxon>
        <taxon>Agaricomycotina</taxon>
        <taxon>Agaricomycetes</taxon>
        <taxon>Agaricomycetidae</taxon>
        <taxon>Agaricales</taxon>
        <taxon>Pluteineae</taxon>
        <taxon>Amanitaceae</taxon>
        <taxon>Amanita</taxon>
    </lineage>
</organism>
<dbReference type="STRING" id="946122.A0A0C2SP54"/>
<dbReference type="InParanoid" id="A0A0C2SP54"/>
<dbReference type="InterPro" id="IPR025554">
    <property type="entry name" value="DUF4140"/>
</dbReference>
<sequence>SFINTINLESVPDSEIAGVSVYPSRAEVTRIFKLSVEPGQNLVKINGLPNDLESDAVRYGSSHRRFKYDANGNVRVEGRGLATIHDVTVWVMPASSELEIPAALSDLEERKKRIENALERNKKMNRAAESYLFMLQVGQVKADELDKLLEGYDMVGTKLDDKILDL</sequence>
<proteinExistence type="predicted"/>
<feature type="non-terminal residue" evidence="2">
    <location>
        <position position="1"/>
    </location>
</feature>
<evidence type="ECO:0000313" key="3">
    <source>
        <dbReference type="Proteomes" id="UP000054549"/>
    </source>
</evidence>
<dbReference type="AlphaFoldDB" id="A0A0C2SP54"/>
<feature type="non-terminal residue" evidence="2">
    <location>
        <position position="166"/>
    </location>
</feature>
<keyword evidence="3" id="KW-1185">Reference proteome</keyword>
<dbReference type="InterPro" id="IPR011935">
    <property type="entry name" value="CHP02231"/>
</dbReference>
<feature type="domain" description="DUF4140" evidence="1">
    <location>
        <begin position="19"/>
        <end position="58"/>
    </location>
</feature>
<name>A0A0C2SP54_AMAMK</name>
<dbReference type="EMBL" id="KN818473">
    <property type="protein sequence ID" value="KIL55789.1"/>
    <property type="molecule type" value="Genomic_DNA"/>
</dbReference>
<dbReference type="HOGENOM" id="CLU_1606563_0_0_1"/>
<accession>A0A0C2SP54</accession>
<dbReference type="PANTHER" id="PTHR31005:SF8">
    <property type="entry name" value="DUF4139 DOMAIN-CONTAINING PROTEIN"/>
    <property type="match status" value="1"/>
</dbReference>
<dbReference type="PANTHER" id="PTHR31005">
    <property type="entry name" value="DUF4139 DOMAIN-CONTAINING PROTEIN"/>
    <property type="match status" value="1"/>
</dbReference>
<evidence type="ECO:0000259" key="1">
    <source>
        <dbReference type="Pfam" id="PF13600"/>
    </source>
</evidence>